<keyword evidence="2" id="KW-1185">Reference proteome</keyword>
<name>A0AAD7E1L9_9AGAR</name>
<sequence>MTIVCENCGHLNGGTTSIDSNPVCARNTIADQRAALAKLNAEIAHFKTHAEGHIAALEEKRQSILECLGGVVYPILTLPAEITSRIFIQCLPHHGRVRHSPYSAPLLLTGICGQWRAIALSTGELWSSLDVDIDVLWPGRDDVLRMWFPRAKGYPLSWTIRPPTYGLTYDGSVLAAHIADIIPKLRRLEVNSIPEGQFHSLVPLDTPLPLLQCLSAPLSSDTLQDILRCAPNLREVRIWSCMPNFHVASKSLLSLELTGRMRNNRRMSYNIDVFLSILENCPLLSHLKIPVHVAPEAHIPTTPITFPQLRSLTFLRSSGVVRALDFVTLPNLTHLDGRREMTITPNIFQPFLLRSSCVIKDLACRSRPAPKYVEAELGMFPWVETLEVYIPDDIETLRPVLFWLDPDKMTLVPQLRHITIKTSTIKAINFTRIVDLLKRRRGLQSFRVIGPYTPDEEKDDPWWRPGRTTAAELEALRSLGVRFSTHIWTYGYHGDDAPDLEVWPKKDPYEYFHD</sequence>
<dbReference type="AlphaFoldDB" id="A0AAD7E1L9"/>
<evidence type="ECO:0000313" key="1">
    <source>
        <dbReference type="EMBL" id="KAJ7222522.1"/>
    </source>
</evidence>
<proteinExistence type="predicted"/>
<protein>
    <recommendedName>
        <fullName evidence="3">F-box domain-containing protein</fullName>
    </recommendedName>
</protein>
<dbReference type="SUPFAM" id="SSF52047">
    <property type="entry name" value="RNI-like"/>
    <property type="match status" value="1"/>
</dbReference>
<accession>A0AAD7E1L9</accession>
<dbReference type="Gene3D" id="3.80.10.10">
    <property type="entry name" value="Ribonuclease Inhibitor"/>
    <property type="match status" value="1"/>
</dbReference>
<organism evidence="1 2">
    <name type="scientific">Mycena pura</name>
    <dbReference type="NCBI Taxonomy" id="153505"/>
    <lineage>
        <taxon>Eukaryota</taxon>
        <taxon>Fungi</taxon>
        <taxon>Dikarya</taxon>
        <taxon>Basidiomycota</taxon>
        <taxon>Agaricomycotina</taxon>
        <taxon>Agaricomycetes</taxon>
        <taxon>Agaricomycetidae</taxon>
        <taxon>Agaricales</taxon>
        <taxon>Marasmiineae</taxon>
        <taxon>Mycenaceae</taxon>
        <taxon>Mycena</taxon>
    </lineage>
</organism>
<dbReference type="EMBL" id="JARJCW010000007">
    <property type="protein sequence ID" value="KAJ7222522.1"/>
    <property type="molecule type" value="Genomic_DNA"/>
</dbReference>
<comment type="caution">
    <text evidence="1">The sequence shown here is derived from an EMBL/GenBank/DDBJ whole genome shotgun (WGS) entry which is preliminary data.</text>
</comment>
<dbReference type="Proteomes" id="UP001219525">
    <property type="component" value="Unassembled WGS sequence"/>
</dbReference>
<evidence type="ECO:0000313" key="2">
    <source>
        <dbReference type="Proteomes" id="UP001219525"/>
    </source>
</evidence>
<evidence type="ECO:0008006" key="3">
    <source>
        <dbReference type="Google" id="ProtNLM"/>
    </source>
</evidence>
<gene>
    <name evidence="1" type="ORF">GGX14DRAFT_177965</name>
</gene>
<dbReference type="InterPro" id="IPR032675">
    <property type="entry name" value="LRR_dom_sf"/>
</dbReference>
<reference evidence="1" key="1">
    <citation type="submission" date="2023-03" db="EMBL/GenBank/DDBJ databases">
        <title>Massive genome expansion in bonnet fungi (Mycena s.s.) driven by repeated elements and novel gene families across ecological guilds.</title>
        <authorList>
            <consortium name="Lawrence Berkeley National Laboratory"/>
            <person name="Harder C.B."/>
            <person name="Miyauchi S."/>
            <person name="Viragh M."/>
            <person name="Kuo A."/>
            <person name="Thoen E."/>
            <person name="Andreopoulos B."/>
            <person name="Lu D."/>
            <person name="Skrede I."/>
            <person name="Drula E."/>
            <person name="Henrissat B."/>
            <person name="Morin E."/>
            <person name="Kohler A."/>
            <person name="Barry K."/>
            <person name="LaButti K."/>
            <person name="Morin E."/>
            <person name="Salamov A."/>
            <person name="Lipzen A."/>
            <person name="Mereny Z."/>
            <person name="Hegedus B."/>
            <person name="Baldrian P."/>
            <person name="Stursova M."/>
            <person name="Weitz H."/>
            <person name="Taylor A."/>
            <person name="Grigoriev I.V."/>
            <person name="Nagy L.G."/>
            <person name="Martin F."/>
            <person name="Kauserud H."/>
        </authorList>
    </citation>
    <scope>NUCLEOTIDE SEQUENCE</scope>
    <source>
        <strain evidence="1">9144</strain>
    </source>
</reference>